<sequence>MRVKKNAPNRWIGSIFVWRGWLERGRYLDSLSLRMYSR</sequence>
<name>C3J846_POREA</name>
<evidence type="ECO:0000313" key="2">
    <source>
        <dbReference type="Proteomes" id="UP000004295"/>
    </source>
</evidence>
<accession>C3J846</accession>
<proteinExistence type="predicted"/>
<organism evidence="1 2">
    <name type="scientific">Porphyromonas endodontalis (strain ATCC 35406 / DSM 24491 / JCM 8526 / CCUG 16442 / BCRC 14492 / NCTC 13058 / HG 370)</name>
    <name type="common">Bacteroides endodontalis</name>
    <dbReference type="NCBI Taxonomy" id="553175"/>
    <lineage>
        <taxon>Bacteria</taxon>
        <taxon>Pseudomonadati</taxon>
        <taxon>Bacteroidota</taxon>
        <taxon>Bacteroidia</taxon>
        <taxon>Bacteroidales</taxon>
        <taxon>Porphyromonadaceae</taxon>
        <taxon>Porphyromonas</taxon>
    </lineage>
</organism>
<comment type="caution">
    <text evidence="1">The sequence shown here is derived from an EMBL/GenBank/DDBJ whole genome shotgun (WGS) entry which is preliminary data.</text>
</comment>
<reference evidence="1 2" key="1">
    <citation type="submission" date="2009-04" db="EMBL/GenBank/DDBJ databases">
        <authorList>
            <person name="Sebastian Y."/>
            <person name="Madupu R."/>
            <person name="Durkin A.S."/>
            <person name="Torralba M."/>
            <person name="Methe B."/>
            <person name="Sutton G.G."/>
            <person name="Strausberg R.L."/>
            <person name="Nelson K.E."/>
        </authorList>
    </citation>
    <scope>NUCLEOTIDE SEQUENCE [LARGE SCALE GENOMIC DNA]</scope>
    <source>
        <strain evidence="2">ATCC 35406 / BCRC 14492 / JCM 8526 / NCTC 13058 / HG 370</strain>
    </source>
</reference>
<keyword evidence="2" id="KW-1185">Reference proteome</keyword>
<protein>
    <submittedName>
        <fullName evidence="1">Uncharacterized protein</fullName>
    </submittedName>
</protein>
<evidence type="ECO:0000313" key="1">
    <source>
        <dbReference type="EMBL" id="EEN83684.1"/>
    </source>
</evidence>
<dbReference type="AlphaFoldDB" id="C3J846"/>
<dbReference type="Proteomes" id="UP000004295">
    <property type="component" value="Unassembled WGS sequence"/>
</dbReference>
<gene>
    <name evidence="1" type="ORF">POREN0001_1290</name>
</gene>
<dbReference type="STRING" id="553175.POREN0001_1290"/>
<dbReference type="EMBL" id="ACNN01000005">
    <property type="protein sequence ID" value="EEN83684.1"/>
    <property type="molecule type" value="Genomic_DNA"/>
</dbReference>